<protein>
    <submittedName>
        <fullName evidence="1">5156_t:CDS:1</fullName>
    </submittedName>
</protein>
<evidence type="ECO:0000313" key="2">
    <source>
        <dbReference type="Proteomes" id="UP000789901"/>
    </source>
</evidence>
<name>A0ABN7WC40_GIGMA</name>
<proteinExistence type="predicted"/>
<gene>
    <name evidence="1" type="ORF">GMARGA_LOCUS28460</name>
</gene>
<dbReference type="EMBL" id="CAJVQB010036450">
    <property type="protein sequence ID" value="CAG8823962.1"/>
    <property type="molecule type" value="Genomic_DNA"/>
</dbReference>
<reference evidence="1 2" key="1">
    <citation type="submission" date="2021-06" db="EMBL/GenBank/DDBJ databases">
        <authorList>
            <person name="Kallberg Y."/>
            <person name="Tangrot J."/>
            <person name="Rosling A."/>
        </authorList>
    </citation>
    <scope>NUCLEOTIDE SEQUENCE [LARGE SCALE GENOMIC DNA]</scope>
    <source>
        <strain evidence="1 2">120-4 pot B 10/14</strain>
    </source>
</reference>
<evidence type="ECO:0000313" key="1">
    <source>
        <dbReference type="EMBL" id="CAG8823962.1"/>
    </source>
</evidence>
<accession>A0ABN7WC40</accession>
<organism evidence="1 2">
    <name type="scientific">Gigaspora margarita</name>
    <dbReference type="NCBI Taxonomy" id="4874"/>
    <lineage>
        <taxon>Eukaryota</taxon>
        <taxon>Fungi</taxon>
        <taxon>Fungi incertae sedis</taxon>
        <taxon>Mucoromycota</taxon>
        <taxon>Glomeromycotina</taxon>
        <taxon>Glomeromycetes</taxon>
        <taxon>Diversisporales</taxon>
        <taxon>Gigasporaceae</taxon>
        <taxon>Gigaspora</taxon>
    </lineage>
</organism>
<sequence>IVDIKLKEEQINIEWDHLSNMIQKAANKHKLWSKAKKTDFNYKKVIPKHKYHKELKLLYKICKYKKEKGKAKISYSEHTNLLRKKAEVLARNIKKKEIQSRVKLKFGIMNRDKKRILLSLLNKLANKIKIDKVLKEEETFYQNSKLVIEEKKVKEYIVKYFEKQFRERKHRFEELSKK</sequence>
<comment type="caution">
    <text evidence="1">The sequence shown here is derived from an EMBL/GenBank/DDBJ whole genome shotgun (WGS) entry which is preliminary data.</text>
</comment>
<feature type="non-terminal residue" evidence="1">
    <location>
        <position position="1"/>
    </location>
</feature>
<dbReference type="Proteomes" id="UP000789901">
    <property type="component" value="Unassembled WGS sequence"/>
</dbReference>
<keyword evidence="2" id="KW-1185">Reference proteome</keyword>